<sequence>MGLAAFWQHPCFEKLDPTAREKIVRFASMREHINDKACEIYVGTTGEGKQPNFRLKFPNGDEDHNGATYDPVSKGFKPKDDINNPENLARLFIRKLS</sequence>
<gene>
    <name evidence="2" type="ORF">MicloDRAFT_00009030</name>
</gene>
<dbReference type="PATRIC" id="fig|864069.3.peg.1004"/>
<evidence type="ECO:0000313" key="3">
    <source>
        <dbReference type="Proteomes" id="UP000003947"/>
    </source>
</evidence>
<reference evidence="2 3" key="1">
    <citation type="submission" date="2012-02" db="EMBL/GenBank/DDBJ databases">
        <title>Improved High-Quality Draft sequence of Microvirga sp. WSM3557.</title>
        <authorList>
            <consortium name="US DOE Joint Genome Institute"/>
            <person name="Lucas S."/>
            <person name="Han J."/>
            <person name="Lapidus A."/>
            <person name="Cheng J.-F."/>
            <person name="Goodwin L."/>
            <person name="Pitluck S."/>
            <person name="Peters L."/>
            <person name="Zhang X."/>
            <person name="Detter J.C."/>
            <person name="Han C."/>
            <person name="Tapia R."/>
            <person name="Land M."/>
            <person name="Hauser L."/>
            <person name="Kyrpides N."/>
            <person name="Ivanova N."/>
            <person name="Pagani I."/>
            <person name="Brau L."/>
            <person name="Yates R."/>
            <person name="O'Hara G."/>
            <person name="Rui T."/>
            <person name="Howieson J."/>
            <person name="Reeve W."/>
            <person name="Woyke T."/>
        </authorList>
    </citation>
    <scope>NUCLEOTIDE SEQUENCE [LARGE SCALE GENOMIC DNA]</scope>
    <source>
        <strain evidence="2 3">WSM3557</strain>
    </source>
</reference>
<evidence type="ECO:0000256" key="1">
    <source>
        <dbReference type="SAM" id="MobiDB-lite"/>
    </source>
</evidence>
<dbReference type="EMBL" id="JH660638">
    <property type="protein sequence ID" value="EIM30353.1"/>
    <property type="molecule type" value="Genomic_DNA"/>
</dbReference>
<dbReference type="STRING" id="864069.MicloDRAFT_00009030"/>
<name>I4Z2B1_9HYPH</name>
<accession>I4Z2B1</accession>
<organism evidence="2 3">
    <name type="scientific">Microvirga lotononidis</name>
    <dbReference type="NCBI Taxonomy" id="864069"/>
    <lineage>
        <taxon>Bacteria</taxon>
        <taxon>Pseudomonadati</taxon>
        <taxon>Pseudomonadota</taxon>
        <taxon>Alphaproteobacteria</taxon>
        <taxon>Hyphomicrobiales</taxon>
        <taxon>Methylobacteriaceae</taxon>
        <taxon>Microvirga</taxon>
    </lineage>
</organism>
<dbReference type="HOGENOM" id="CLU_2343557_0_0_5"/>
<keyword evidence="3" id="KW-1185">Reference proteome</keyword>
<dbReference type="AlphaFoldDB" id="I4Z2B1"/>
<dbReference type="Proteomes" id="UP000003947">
    <property type="component" value="Unassembled WGS sequence"/>
</dbReference>
<feature type="region of interest" description="Disordered" evidence="1">
    <location>
        <begin position="51"/>
        <end position="82"/>
    </location>
</feature>
<protein>
    <submittedName>
        <fullName evidence="2">Uncharacterized protein</fullName>
    </submittedName>
</protein>
<evidence type="ECO:0000313" key="2">
    <source>
        <dbReference type="EMBL" id="EIM30353.1"/>
    </source>
</evidence>
<proteinExistence type="predicted"/>